<accession>K8EBU4</accession>
<evidence type="ECO:0000256" key="8">
    <source>
        <dbReference type="ARBA" id="ARBA00022927"/>
    </source>
</evidence>
<feature type="coiled-coil region" evidence="11">
    <location>
        <begin position="9"/>
        <end position="46"/>
    </location>
</feature>
<dbReference type="AlphaFoldDB" id="K8EBU4"/>
<protein>
    <recommendedName>
        <fullName evidence="3">Flagellar FliJ protein</fullName>
    </recommendedName>
</protein>
<evidence type="ECO:0000256" key="9">
    <source>
        <dbReference type="ARBA" id="ARBA00023136"/>
    </source>
</evidence>
<evidence type="ECO:0000256" key="3">
    <source>
        <dbReference type="ARBA" id="ARBA00020392"/>
    </source>
</evidence>
<organism evidence="12 13">
    <name type="scientific">Desulforamulus hydrothermalis Lam5 = DSM 18033</name>
    <dbReference type="NCBI Taxonomy" id="1121428"/>
    <lineage>
        <taxon>Bacteria</taxon>
        <taxon>Bacillati</taxon>
        <taxon>Bacillota</taxon>
        <taxon>Clostridia</taxon>
        <taxon>Eubacteriales</taxon>
        <taxon>Peptococcaceae</taxon>
        <taxon>Desulforamulus</taxon>
    </lineage>
</organism>
<keyword evidence="13" id="KW-1185">Reference proteome</keyword>
<evidence type="ECO:0000256" key="2">
    <source>
        <dbReference type="ARBA" id="ARBA00010004"/>
    </source>
</evidence>
<keyword evidence="12" id="KW-0969">Cilium</keyword>
<dbReference type="Proteomes" id="UP000009315">
    <property type="component" value="Unassembled WGS sequence"/>
</dbReference>
<evidence type="ECO:0000256" key="6">
    <source>
        <dbReference type="ARBA" id="ARBA00022500"/>
    </source>
</evidence>
<reference evidence="12 13" key="1">
    <citation type="journal article" date="2013" name="Genome Announc.">
        <title>Genome Sequence of the Sulfate-Reducing Bacterium Desulfotomaculum hydrothermale Lam5(T).</title>
        <authorList>
            <person name="Amin O."/>
            <person name="Fardeau M.L."/>
            <person name="Valette O."/>
            <person name="Hirschler-Rea A."/>
            <person name="Barbe V."/>
            <person name="Medigue C."/>
            <person name="Vacherie B."/>
            <person name="Ollivier B."/>
            <person name="Bertin P.N."/>
            <person name="Dolla A."/>
        </authorList>
    </citation>
    <scope>NUCLEOTIDE SEQUENCE [LARGE SCALE GENOMIC DNA]</scope>
    <source>
        <strain evidence="13">Lam5 / DSM 18033</strain>
    </source>
</reference>
<evidence type="ECO:0000256" key="1">
    <source>
        <dbReference type="ARBA" id="ARBA00004413"/>
    </source>
</evidence>
<dbReference type="GO" id="GO:0044781">
    <property type="term" value="P:bacterial-type flagellum organization"/>
    <property type="evidence" value="ECO:0007669"/>
    <property type="project" value="UniProtKB-KW"/>
</dbReference>
<dbReference type="eggNOG" id="COG2882">
    <property type="taxonomic scope" value="Bacteria"/>
</dbReference>
<keyword evidence="12" id="KW-0966">Cell projection</keyword>
<evidence type="ECO:0000256" key="5">
    <source>
        <dbReference type="ARBA" id="ARBA00022475"/>
    </source>
</evidence>
<keyword evidence="9" id="KW-0472">Membrane</keyword>
<keyword evidence="8" id="KW-0653">Protein transport</keyword>
<keyword evidence="12" id="KW-0282">Flagellum</keyword>
<dbReference type="Gene3D" id="1.10.287.1700">
    <property type="match status" value="1"/>
</dbReference>
<evidence type="ECO:0000256" key="7">
    <source>
        <dbReference type="ARBA" id="ARBA00022795"/>
    </source>
</evidence>
<dbReference type="GO" id="GO:0009288">
    <property type="term" value="C:bacterial-type flagellum"/>
    <property type="evidence" value="ECO:0007669"/>
    <property type="project" value="InterPro"/>
</dbReference>
<gene>
    <name evidence="12" type="primary">fliJ</name>
    <name evidence="12" type="ORF">DESHY_60340</name>
</gene>
<dbReference type="EMBL" id="CAOS01000013">
    <property type="protein sequence ID" value="CCO09168.1"/>
    <property type="molecule type" value="Genomic_DNA"/>
</dbReference>
<keyword evidence="4" id="KW-0813">Transport</keyword>
<dbReference type="InterPro" id="IPR053716">
    <property type="entry name" value="Flag_assembly_chemotaxis_eff"/>
</dbReference>
<comment type="subcellular location">
    <subcellularLocation>
        <location evidence="1">Cell membrane</location>
        <topology evidence="1">Peripheral membrane protein</topology>
        <orientation evidence="1">Cytoplasmic side</orientation>
    </subcellularLocation>
</comment>
<dbReference type="STRING" id="1121428.DESHY_60340"/>
<dbReference type="OrthoDB" id="1727315at2"/>
<evidence type="ECO:0000256" key="10">
    <source>
        <dbReference type="ARBA" id="ARBA00023225"/>
    </source>
</evidence>
<sequence>MPKFHFRLEQVLQQKIKQEEQALRELAAARQDCDRWEQALKASREKLKQTMSYSAAVQNPGEQMQSMLYLEYLQQTIVTQQRHLQRAEEILQLRRRSAMQARQERLVLEKLKEKQAAEFQAWLALVEQKEIDELATLGYGRTQVK</sequence>
<dbReference type="RefSeq" id="WP_008413034.1">
    <property type="nucleotide sequence ID" value="NZ_CAOS01000013.1"/>
</dbReference>
<name>K8EBU4_9FIRM</name>
<dbReference type="NCBIfam" id="TIGR02473">
    <property type="entry name" value="flagell_FliJ"/>
    <property type="match status" value="1"/>
</dbReference>
<evidence type="ECO:0000256" key="4">
    <source>
        <dbReference type="ARBA" id="ARBA00022448"/>
    </source>
</evidence>
<evidence type="ECO:0000313" key="12">
    <source>
        <dbReference type="EMBL" id="CCO09168.1"/>
    </source>
</evidence>
<evidence type="ECO:0000313" key="13">
    <source>
        <dbReference type="Proteomes" id="UP000009315"/>
    </source>
</evidence>
<dbReference type="GO" id="GO:0071973">
    <property type="term" value="P:bacterial-type flagellum-dependent cell motility"/>
    <property type="evidence" value="ECO:0007669"/>
    <property type="project" value="InterPro"/>
</dbReference>
<dbReference type="GO" id="GO:0006935">
    <property type="term" value="P:chemotaxis"/>
    <property type="evidence" value="ECO:0007669"/>
    <property type="project" value="UniProtKB-KW"/>
</dbReference>
<proteinExistence type="inferred from homology"/>
<keyword evidence="6" id="KW-0145">Chemotaxis</keyword>
<keyword evidence="7" id="KW-1005">Bacterial flagellum biogenesis</keyword>
<keyword evidence="10" id="KW-1006">Bacterial flagellum protein export</keyword>
<comment type="similarity">
    <text evidence="2">Belongs to the FliJ family.</text>
</comment>
<keyword evidence="11" id="KW-0175">Coiled coil</keyword>
<dbReference type="GO" id="GO:0005886">
    <property type="term" value="C:plasma membrane"/>
    <property type="evidence" value="ECO:0007669"/>
    <property type="project" value="UniProtKB-SubCell"/>
</dbReference>
<keyword evidence="5" id="KW-1003">Cell membrane</keyword>
<dbReference type="Pfam" id="PF02050">
    <property type="entry name" value="FliJ"/>
    <property type="match status" value="1"/>
</dbReference>
<dbReference type="InterPro" id="IPR012823">
    <property type="entry name" value="Flagell_FliJ"/>
</dbReference>
<dbReference type="GO" id="GO:0015031">
    <property type="term" value="P:protein transport"/>
    <property type="evidence" value="ECO:0007669"/>
    <property type="project" value="UniProtKB-KW"/>
</dbReference>
<evidence type="ECO:0000256" key="11">
    <source>
        <dbReference type="SAM" id="Coils"/>
    </source>
</evidence>
<comment type="caution">
    <text evidence="12">The sequence shown here is derived from an EMBL/GenBank/DDBJ whole genome shotgun (WGS) entry which is preliminary data.</text>
</comment>